<comment type="caution">
    <text evidence="1">The sequence shown here is derived from an EMBL/GenBank/DDBJ whole genome shotgun (WGS) entry which is preliminary data.</text>
</comment>
<evidence type="ECO:0000313" key="2">
    <source>
        <dbReference type="Proteomes" id="UP000198406"/>
    </source>
</evidence>
<dbReference type="Proteomes" id="UP000198406">
    <property type="component" value="Unassembled WGS sequence"/>
</dbReference>
<dbReference type="InParanoid" id="A0A1Z5KSF5"/>
<organism evidence="1 2">
    <name type="scientific">Fistulifera solaris</name>
    <name type="common">Oleaginous diatom</name>
    <dbReference type="NCBI Taxonomy" id="1519565"/>
    <lineage>
        <taxon>Eukaryota</taxon>
        <taxon>Sar</taxon>
        <taxon>Stramenopiles</taxon>
        <taxon>Ochrophyta</taxon>
        <taxon>Bacillariophyta</taxon>
        <taxon>Bacillariophyceae</taxon>
        <taxon>Bacillariophycidae</taxon>
        <taxon>Naviculales</taxon>
        <taxon>Naviculaceae</taxon>
        <taxon>Fistulifera</taxon>
    </lineage>
</organism>
<protein>
    <submittedName>
        <fullName evidence="1">Uncharacterized protein</fullName>
    </submittedName>
</protein>
<accession>A0A1Z5KSF5</accession>
<reference evidence="1 2" key="1">
    <citation type="journal article" date="2015" name="Plant Cell">
        <title>Oil accumulation by the oleaginous diatom Fistulifera solaris as revealed by the genome and transcriptome.</title>
        <authorList>
            <person name="Tanaka T."/>
            <person name="Maeda Y."/>
            <person name="Veluchamy A."/>
            <person name="Tanaka M."/>
            <person name="Abida H."/>
            <person name="Marechal E."/>
            <person name="Bowler C."/>
            <person name="Muto M."/>
            <person name="Sunaga Y."/>
            <person name="Tanaka M."/>
            <person name="Yoshino T."/>
            <person name="Taniguchi T."/>
            <person name="Fukuda Y."/>
            <person name="Nemoto M."/>
            <person name="Matsumoto M."/>
            <person name="Wong P.S."/>
            <person name="Aburatani S."/>
            <person name="Fujibuchi W."/>
        </authorList>
    </citation>
    <scope>NUCLEOTIDE SEQUENCE [LARGE SCALE GENOMIC DNA]</scope>
    <source>
        <strain evidence="1 2">JPCC DA0580</strain>
    </source>
</reference>
<keyword evidence="2" id="KW-1185">Reference proteome</keyword>
<dbReference type="EMBL" id="BDSP01000286">
    <property type="protein sequence ID" value="GAX29236.1"/>
    <property type="molecule type" value="Genomic_DNA"/>
</dbReference>
<name>A0A1Z5KSF5_FISSO</name>
<sequence>MPEAEPISRSAIALNNAGVNFLEHGYYAKAIDTFLCATRVLHHAVDPKVAIGDRHLTSMDVSPLVTCEAHRKPGSKDISIRDLTYSFQAMSSLHFDLHQLYAIRICDVRTMHYSNHTIQAAIIVINLGIAHLYAASQTKDIYRRREHLGQSSAFFQISLKTLNQLSHEEDEIFLIRQLALYKMVALSGILFAFPACEEANEQFDDLFELVEELNDHIESVYITECAAAA</sequence>
<proteinExistence type="predicted"/>
<dbReference type="AlphaFoldDB" id="A0A1Z5KSF5"/>
<gene>
    <name evidence="1" type="ORF">FisN_28Lh060</name>
</gene>
<evidence type="ECO:0000313" key="1">
    <source>
        <dbReference type="EMBL" id="GAX29236.1"/>
    </source>
</evidence>